<feature type="region of interest" description="Disordered" evidence="1">
    <location>
        <begin position="30"/>
        <end position="77"/>
    </location>
</feature>
<accession>A0ABY7M2M5</accession>
<protein>
    <recommendedName>
        <fullName evidence="5">Lipoprotein</fullName>
    </recommendedName>
</protein>
<gene>
    <name evidence="3" type="ORF">O0235_08990</name>
</gene>
<feature type="compositionally biased region" description="Low complexity" evidence="1">
    <location>
        <begin position="33"/>
        <end position="67"/>
    </location>
</feature>
<dbReference type="Proteomes" id="UP001212803">
    <property type="component" value="Chromosome"/>
</dbReference>
<keyword evidence="4" id="KW-1185">Reference proteome</keyword>
<dbReference type="PROSITE" id="PS51257">
    <property type="entry name" value="PROKAR_LIPOPROTEIN"/>
    <property type="match status" value="1"/>
</dbReference>
<dbReference type="EMBL" id="CP115149">
    <property type="protein sequence ID" value="WBL34928.1"/>
    <property type="molecule type" value="Genomic_DNA"/>
</dbReference>
<evidence type="ECO:0000256" key="2">
    <source>
        <dbReference type="SAM" id="SignalP"/>
    </source>
</evidence>
<feature type="signal peptide" evidence="2">
    <location>
        <begin position="1"/>
        <end position="23"/>
    </location>
</feature>
<keyword evidence="2" id="KW-0732">Signal</keyword>
<name>A0ABY7M2M5_9CHLR</name>
<dbReference type="RefSeq" id="WP_270055456.1">
    <property type="nucleotide sequence ID" value="NZ_CP115149.1"/>
</dbReference>
<reference evidence="3 4" key="1">
    <citation type="journal article" date="2023" name="ISME J.">
        <title>Thermophilic Dehalococcoidia with unusual traits shed light on an unexpected past.</title>
        <authorList>
            <person name="Palmer M."/>
            <person name="Covington J.K."/>
            <person name="Zhou E.M."/>
            <person name="Thomas S.C."/>
            <person name="Habib N."/>
            <person name="Seymour C.O."/>
            <person name="Lai D."/>
            <person name="Johnston J."/>
            <person name="Hashimi A."/>
            <person name="Jiao J.Y."/>
            <person name="Muok A.R."/>
            <person name="Liu L."/>
            <person name="Xian W.D."/>
            <person name="Zhi X.Y."/>
            <person name="Li M.M."/>
            <person name="Silva L.P."/>
            <person name="Bowen B.P."/>
            <person name="Louie K."/>
            <person name="Briegel A."/>
            <person name="Pett-Ridge J."/>
            <person name="Weber P.K."/>
            <person name="Tocheva E.I."/>
            <person name="Woyke T."/>
            <person name="Northen T.R."/>
            <person name="Mayali X."/>
            <person name="Li W.J."/>
            <person name="Hedlund B.P."/>
        </authorList>
    </citation>
    <scope>NUCLEOTIDE SEQUENCE [LARGE SCALE GENOMIC DNA]</scope>
    <source>
        <strain evidence="3 4">YIM 72310</strain>
    </source>
</reference>
<sequence length="242" mass="24936">MFETLKKPSLAFFSIGLAAALLAAACSGKDDSGGASATTPAGGSGDATAPAGSSPTKAAGATPTKAADSGGGSDDLPAELKKVSEQMQKLKYSATYAMTADGQQTELKMVQDPPKQYAAGSIEGNEFVFIFDGKDSYTCFKVGGTGTCTKSSTGGNLLDPGDIASDVDLQATYKKVADRKVNGIDSRCWETSLKSQPGTTTLCVAKSDPVVTLVEGDGLKMELKTFSKSVDSKLFEPPFPVQ</sequence>
<feature type="chain" id="PRO_5047312922" description="Lipoprotein" evidence="2">
    <location>
        <begin position="24"/>
        <end position="242"/>
    </location>
</feature>
<evidence type="ECO:0008006" key="5">
    <source>
        <dbReference type="Google" id="ProtNLM"/>
    </source>
</evidence>
<evidence type="ECO:0000256" key="1">
    <source>
        <dbReference type="SAM" id="MobiDB-lite"/>
    </source>
</evidence>
<organism evidence="3 4">
    <name type="scientific">Tepidiforma flava</name>
    <dbReference type="NCBI Taxonomy" id="3004094"/>
    <lineage>
        <taxon>Bacteria</taxon>
        <taxon>Bacillati</taxon>
        <taxon>Chloroflexota</taxon>
        <taxon>Tepidiformia</taxon>
        <taxon>Tepidiformales</taxon>
        <taxon>Tepidiformaceae</taxon>
        <taxon>Tepidiforma</taxon>
    </lineage>
</organism>
<evidence type="ECO:0000313" key="4">
    <source>
        <dbReference type="Proteomes" id="UP001212803"/>
    </source>
</evidence>
<proteinExistence type="predicted"/>
<evidence type="ECO:0000313" key="3">
    <source>
        <dbReference type="EMBL" id="WBL34928.1"/>
    </source>
</evidence>